<reference evidence="7" key="1">
    <citation type="submission" date="2022-08" db="UniProtKB">
        <authorList>
            <consortium name="EnsemblMetazoa"/>
        </authorList>
    </citation>
    <scope>IDENTIFICATION</scope>
    <source>
        <strain evidence="7">05x7-T-G4-1.051#20</strain>
    </source>
</reference>
<feature type="coiled-coil region" evidence="5">
    <location>
        <begin position="295"/>
        <end position="322"/>
    </location>
</feature>
<evidence type="ECO:0000256" key="5">
    <source>
        <dbReference type="SAM" id="Coils"/>
    </source>
</evidence>
<dbReference type="GO" id="GO:0030992">
    <property type="term" value="C:intraciliary transport particle B"/>
    <property type="evidence" value="ECO:0007669"/>
    <property type="project" value="TreeGrafter"/>
</dbReference>
<feature type="compositionally biased region" description="Basic and acidic residues" evidence="6">
    <location>
        <begin position="395"/>
        <end position="407"/>
    </location>
</feature>
<organism evidence="7 8">
    <name type="scientific">Magallana gigas</name>
    <name type="common">Pacific oyster</name>
    <name type="synonym">Crassostrea gigas</name>
    <dbReference type="NCBI Taxonomy" id="29159"/>
    <lineage>
        <taxon>Eukaryota</taxon>
        <taxon>Metazoa</taxon>
        <taxon>Spiralia</taxon>
        <taxon>Lophotrochozoa</taxon>
        <taxon>Mollusca</taxon>
        <taxon>Bivalvia</taxon>
        <taxon>Autobranchia</taxon>
        <taxon>Pteriomorphia</taxon>
        <taxon>Ostreida</taxon>
        <taxon>Ostreoidea</taxon>
        <taxon>Ostreidae</taxon>
        <taxon>Magallana</taxon>
    </lineage>
</organism>
<comment type="similarity">
    <text evidence="2">Belongs to the IFT57 family.</text>
</comment>
<evidence type="ECO:0000313" key="8">
    <source>
        <dbReference type="Proteomes" id="UP000005408"/>
    </source>
</evidence>
<keyword evidence="3" id="KW-0969">Cilium</keyword>
<sequence length="417" mass="48751">MSEDKRRGEDVEDGGPGLVYMPFVIMEEILDKLRLLDYERQFQMKMKMKPISRHYFAIPTNPGEQFFMFTSICAWLLQKAGRNFEQPQEYDDPNATISSILEELRHFGHSVDFPPSKLKQGCGEHCIYVLDKLADEALKSSGFHWDKPDYPQEELEEENVVEDDAELTLNEVEKSIFQNEMEEEEFEEEEQILDLEGLKRLSQKNQQVEHSKPEEIMESTTDAAAWKLEVERVLPQLKVTIRKDNKDWRDHVEQMHQHKDGIESSLTETKSYLDKLHDEISRTLEKIGSREKYINNQLEHLLSEYRAAQDQLSETKERYRQASGGVTERSRMLADVTEELERVKMEMEDRGSSMTDGAPLVKIKQAIQNLRKENVQMEIRIGVVEHVLLQAKLKDKTSQNKEVHSNKTQDTFDYNAY</sequence>
<keyword evidence="5" id="KW-0175">Coiled coil</keyword>
<dbReference type="GO" id="GO:0042073">
    <property type="term" value="P:intraciliary transport"/>
    <property type="evidence" value="ECO:0007669"/>
    <property type="project" value="TreeGrafter"/>
</dbReference>
<feature type="region of interest" description="Disordered" evidence="6">
    <location>
        <begin position="395"/>
        <end position="417"/>
    </location>
</feature>
<dbReference type="PANTHER" id="PTHR16011:SF0">
    <property type="entry name" value="INTRAFLAGELLAR TRANSPORT PROTEIN 57 HOMOLOG"/>
    <property type="match status" value="1"/>
</dbReference>
<dbReference type="GO" id="GO:0005794">
    <property type="term" value="C:Golgi apparatus"/>
    <property type="evidence" value="ECO:0007669"/>
    <property type="project" value="TreeGrafter"/>
</dbReference>
<name>A0A8W8LU67_MAGGI</name>
<evidence type="ECO:0000256" key="6">
    <source>
        <dbReference type="SAM" id="MobiDB-lite"/>
    </source>
</evidence>
<dbReference type="GeneID" id="105322936"/>
<evidence type="ECO:0008006" key="9">
    <source>
        <dbReference type="Google" id="ProtNLM"/>
    </source>
</evidence>
<dbReference type="GO" id="GO:0005815">
    <property type="term" value="C:microtubule organizing center"/>
    <property type="evidence" value="ECO:0007669"/>
    <property type="project" value="TreeGrafter"/>
</dbReference>
<comment type="subcellular location">
    <subcellularLocation>
        <location evidence="1">Cell projection</location>
        <location evidence="1">Cilium</location>
    </subcellularLocation>
</comment>
<dbReference type="KEGG" id="crg:105322936"/>
<evidence type="ECO:0000256" key="2">
    <source>
        <dbReference type="ARBA" id="ARBA00009415"/>
    </source>
</evidence>
<dbReference type="GO" id="GO:1905515">
    <property type="term" value="P:non-motile cilium assembly"/>
    <property type="evidence" value="ECO:0007669"/>
    <property type="project" value="TreeGrafter"/>
</dbReference>
<protein>
    <recommendedName>
        <fullName evidence="9">Intraflagellar transport protein 57-like protein</fullName>
    </recommendedName>
</protein>
<accession>A0A8W8LU67</accession>
<feature type="compositionally biased region" description="Polar residues" evidence="6">
    <location>
        <begin position="408"/>
        <end position="417"/>
    </location>
</feature>
<dbReference type="Proteomes" id="UP000005408">
    <property type="component" value="Unassembled WGS sequence"/>
</dbReference>
<dbReference type="EnsemblMetazoa" id="G29623.5">
    <property type="protein sequence ID" value="G29623.5:cds"/>
    <property type="gene ID" value="G29623"/>
</dbReference>
<evidence type="ECO:0000256" key="4">
    <source>
        <dbReference type="ARBA" id="ARBA00023273"/>
    </source>
</evidence>
<dbReference type="OrthoDB" id="423881at2759"/>
<dbReference type="InterPro" id="IPR019530">
    <property type="entry name" value="Intra-flagellar_transport_57"/>
</dbReference>
<dbReference type="RefSeq" id="XP_011420144.2">
    <property type="nucleotide sequence ID" value="XM_011421842.4"/>
</dbReference>
<dbReference type="OMA" id="VHAHDQD"/>
<evidence type="ECO:0000256" key="1">
    <source>
        <dbReference type="ARBA" id="ARBA00004138"/>
    </source>
</evidence>
<dbReference type="PANTHER" id="PTHR16011">
    <property type="entry name" value="IFT57/HIPPI"/>
    <property type="match status" value="1"/>
</dbReference>
<proteinExistence type="inferred from homology"/>
<dbReference type="Pfam" id="PF10498">
    <property type="entry name" value="IFT57"/>
    <property type="match status" value="1"/>
</dbReference>
<dbReference type="AlphaFoldDB" id="A0A8W8LU67"/>
<evidence type="ECO:0000313" key="7">
    <source>
        <dbReference type="EnsemblMetazoa" id="G29623.5:cds"/>
    </source>
</evidence>
<keyword evidence="4" id="KW-0966">Cell projection</keyword>
<dbReference type="GO" id="GO:0005929">
    <property type="term" value="C:cilium"/>
    <property type="evidence" value="ECO:0007669"/>
    <property type="project" value="UniProtKB-SubCell"/>
</dbReference>
<evidence type="ECO:0000256" key="3">
    <source>
        <dbReference type="ARBA" id="ARBA00023069"/>
    </source>
</evidence>
<keyword evidence="8" id="KW-1185">Reference proteome</keyword>